<keyword evidence="6 14" id="KW-0812">Transmembrane</keyword>
<feature type="transmembrane region" description="Helical" evidence="14">
    <location>
        <begin position="250"/>
        <end position="272"/>
    </location>
</feature>
<comment type="catalytic activity">
    <reaction evidence="13 14">
        <text>di-trans,octa-cis-undecaprenyl diphosphate + H2O = di-trans,octa-cis-undecaprenyl phosphate + phosphate + H(+)</text>
        <dbReference type="Rhea" id="RHEA:28094"/>
        <dbReference type="ChEBI" id="CHEBI:15377"/>
        <dbReference type="ChEBI" id="CHEBI:15378"/>
        <dbReference type="ChEBI" id="CHEBI:43474"/>
        <dbReference type="ChEBI" id="CHEBI:58405"/>
        <dbReference type="ChEBI" id="CHEBI:60392"/>
        <dbReference type="EC" id="3.6.1.27"/>
    </reaction>
</comment>
<evidence type="ECO:0000256" key="6">
    <source>
        <dbReference type="ARBA" id="ARBA00022692"/>
    </source>
</evidence>
<gene>
    <name evidence="14" type="primary">uppP</name>
    <name evidence="15" type="ORF">sS8_1784</name>
</gene>
<protein>
    <recommendedName>
        <fullName evidence="4 14">Undecaprenyl-diphosphatase</fullName>
        <ecNumber evidence="3 14">3.6.1.27</ecNumber>
    </recommendedName>
    <alternativeName>
        <fullName evidence="12 14">Bacitracin resistance protein</fullName>
    </alternativeName>
    <alternativeName>
        <fullName evidence="11 14">Undecaprenyl pyrophosphate phosphatase</fullName>
    </alternativeName>
</protein>
<evidence type="ECO:0000256" key="1">
    <source>
        <dbReference type="ARBA" id="ARBA00004651"/>
    </source>
</evidence>
<dbReference type="RefSeq" id="WP_119629303.1">
    <property type="nucleotide sequence ID" value="NZ_AP017928.1"/>
</dbReference>
<dbReference type="EC" id="3.6.1.27" evidence="3 14"/>
<dbReference type="GO" id="GO:0046677">
    <property type="term" value="P:response to antibiotic"/>
    <property type="evidence" value="ECO:0007669"/>
    <property type="project" value="UniProtKB-UniRule"/>
</dbReference>
<name>A0A250KPZ0_9GAMM</name>
<dbReference type="GO" id="GO:0009252">
    <property type="term" value="P:peptidoglycan biosynthetic process"/>
    <property type="evidence" value="ECO:0007669"/>
    <property type="project" value="UniProtKB-KW"/>
</dbReference>
<keyword evidence="8 14" id="KW-1133">Transmembrane helix</keyword>
<keyword evidence="7 14" id="KW-0378">Hydrolase</keyword>
<evidence type="ECO:0000256" key="8">
    <source>
        <dbReference type="ARBA" id="ARBA00022989"/>
    </source>
</evidence>
<keyword evidence="9 14" id="KW-0472">Membrane</keyword>
<evidence type="ECO:0000256" key="11">
    <source>
        <dbReference type="ARBA" id="ARBA00032707"/>
    </source>
</evidence>
<dbReference type="PANTHER" id="PTHR30622:SF3">
    <property type="entry name" value="UNDECAPRENYL-DIPHOSPHATASE"/>
    <property type="match status" value="1"/>
</dbReference>
<feature type="transmembrane region" description="Helical" evidence="14">
    <location>
        <begin position="187"/>
        <end position="205"/>
    </location>
</feature>
<evidence type="ECO:0000256" key="4">
    <source>
        <dbReference type="ARBA" id="ARBA00021581"/>
    </source>
</evidence>
<evidence type="ECO:0000313" key="16">
    <source>
        <dbReference type="Proteomes" id="UP000266313"/>
    </source>
</evidence>
<sequence length="274" mass="29976">MDIPLYLKAIILGILEGATEFLPVSSTGHLIIANDLLAFTGEQAKTFDIFIQLGAICAIIWHYRARIGQVCASLFSDPAAFRFAINVFIGFLPAALLGLALHKTIKAQLFNPITVAGALIIGGLVILVIESRRRTHRVEKVDDMTWHIALKIGFAQSLALFPGVSRAGATIMGGLLTGMSRSVATEFSFFLAIPTMFAATFYDLYKNLDILRPGDFEILATGFVAAFFSAWLVIRALLAFVARHSFKAFAWYRILFGSMVLIYFLSTAGLTISL</sequence>
<evidence type="ECO:0000256" key="3">
    <source>
        <dbReference type="ARBA" id="ARBA00012374"/>
    </source>
</evidence>
<comment type="similarity">
    <text evidence="2 14">Belongs to the UppP family.</text>
</comment>
<evidence type="ECO:0000256" key="5">
    <source>
        <dbReference type="ARBA" id="ARBA00022475"/>
    </source>
</evidence>
<dbReference type="GO" id="GO:0008360">
    <property type="term" value="P:regulation of cell shape"/>
    <property type="evidence" value="ECO:0007669"/>
    <property type="project" value="UniProtKB-KW"/>
</dbReference>
<dbReference type="NCBIfam" id="NF001389">
    <property type="entry name" value="PRK00281.1-2"/>
    <property type="match status" value="1"/>
</dbReference>
<organism evidence="15 16">
    <name type="scientific">Methylocaldum marinum</name>
    <dbReference type="NCBI Taxonomy" id="1432792"/>
    <lineage>
        <taxon>Bacteria</taxon>
        <taxon>Pseudomonadati</taxon>
        <taxon>Pseudomonadota</taxon>
        <taxon>Gammaproteobacteria</taxon>
        <taxon>Methylococcales</taxon>
        <taxon>Methylococcaceae</taxon>
        <taxon>Methylocaldum</taxon>
    </lineage>
</organism>
<proteinExistence type="inferred from homology"/>
<feature type="transmembrane region" description="Helical" evidence="14">
    <location>
        <begin position="217"/>
        <end position="238"/>
    </location>
</feature>
<dbReference type="AlphaFoldDB" id="A0A250KPZ0"/>
<keyword evidence="14" id="KW-0961">Cell wall biogenesis/degradation</keyword>
<dbReference type="PANTHER" id="PTHR30622">
    <property type="entry name" value="UNDECAPRENYL-DIPHOSPHATASE"/>
    <property type="match status" value="1"/>
</dbReference>
<comment type="subcellular location">
    <subcellularLocation>
        <location evidence="1 14">Cell membrane</location>
        <topology evidence="1 14">Multi-pass membrane protein</topology>
    </subcellularLocation>
</comment>
<dbReference type="GO" id="GO:0071555">
    <property type="term" value="P:cell wall organization"/>
    <property type="evidence" value="ECO:0007669"/>
    <property type="project" value="UniProtKB-KW"/>
</dbReference>
<dbReference type="Pfam" id="PF02673">
    <property type="entry name" value="BacA"/>
    <property type="match status" value="1"/>
</dbReference>
<dbReference type="OrthoDB" id="9808289at2"/>
<evidence type="ECO:0000313" key="15">
    <source>
        <dbReference type="EMBL" id="BBA33740.1"/>
    </source>
</evidence>
<keyword evidence="10 14" id="KW-0046">Antibiotic resistance</keyword>
<dbReference type="HAMAP" id="MF_01006">
    <property type="entry name" value="Undec_diphosphatase"/>
    <property type="match status" value="1"/>
</dbReference>
<evidence type="ECO:0000256" key="10">
    <source>
        <dbReference type="ARBA" id="ARBA00023251"/>
    </source>
</evidence>
<dbReference type="NCBIfam" id="TIGR00753">
    <property type="entry name" value="undec_PP_bacA"/>
    <property type="match status" value="1"/>
</dbReference>
<dbReference type="KEGG" id="mmai:sS8_1784"/>
<accession>A0A250KPZ0</accession>
<dbReference type="InterPro" id="IPR003824">
    <property type="entry name" value="UppP"/>
</dbReference>
<evidence type="ECO:0000256" key="14">
    <source>
        <dbReference type="HAMAP-Rule" id="MF_01006"/>
    </source>
</evidence>
<keyword evidence="14" id="KW-0133">Cell shape</keyword>
<dbReference type="Proteomes" id="UP000266313">
    <property type="component" value="Chromosome"/>
</dbReference>
<feature type="transmembrane region" description="Helical" evidence="14">
    <location>
        <begin position="46"/>
        <end position="63"/>
    </location>
</feature>
<keyword evidence="16" id="KW-1185">Reference proteome</keyword>
<evidence type="ECO:0000256" key="2">
    <source>
        <dbReference type="ARBA" id="ARBA00010621"/>
    </source>
</evidence>
<keyword evidence="14" id="KW-0573">Peptidoglycan synthesis</keyword>
<evidence type="ECO:0000256" key="7">
    <source>
        <dbReference type="ARBA" id="ARBA00022801"/>
    </source>
</evidence>
<dbReference type="GO" id="GO:0005886">
    <property type="term" value="C:plasma membrane"/>
    <property type="evidence" value="ECO:0007669"/>
    <property type="project" value="UniProtKB-SubCell"/>
</dbReference>
<feature type="transmembrane region" description="Helical" evidence="14">
    <location>
        <begin position="109"/>
        <end position="129"/>
    </location>
</feature>
<evidence type="ECO:0000256" key="12">
    <source>
        <dbReference type="ARBA" id="ARBA00032932"/>
    </source>
</evidence>
<feature type="transmembrane region" description="Helical" evidence="14">
    <location>
        <begin position="83"/>
        <end position="102"/>
    </location>
</feature>
<dbReference type="EMBL" id="AP017928">
    <property type="protein sequence ID" value="BBA33740.1"/>
    <property type="molecule type" value="Genomic_DNA"/>
</dbReference>
<dbReference type="NCBIfam" id="NF001390">
    <property type="entry name" value="PRK00281.1-4"/>
    <property type="match status" value="1"/>
</dbReference>
<reference evidence="15 16" key="1">
    <citation type="submission" date="2016-12" db="EMBL/GenBank/DDBJ databases">
        <title>Genome sequencing of Methylocaldum marinum.</title>
        <authorList>
            <person name="Takeuchi M."/>
            <person name="Kamagata Y."/>
            <person name="Hiraoka S."/>
            <person name="Oshima K."/>
            <person name="Hattori M."/>
            <person name="Iwasaki W."/>
        </authorList>
    </citation>
    <scope>NUCLEOTIDE SEQUENCE [LARGE SCALE GENOMIC DNA]</scope>
    <source>
        <strain evidence="15 16">S8</strain>
    </source>
</reference>
<evidence type="ECO:0000256" key="9">
    <source>
        <dbReference type="ARBA" id="ARBA00023136"/>
    </source>
</evidence>
<keyword evidence="5 14" id="KW-1003">Cell membrane</keyword>
<evidence type="ECO:0000256" key="13">
    <source>
        <dbReference type="ARBA" id="ARBA00047594"/>
    </source>
</evidence>
<comment type="function">
    <text evidence="14">Catalyzes the dephosphorylation of undecaprenyl diphosphate (UPP). Confers resistance to bacitracin.</text>
</comment>
<dbReference type="GO" id="GO:0050380">
    <property type="term" value="F:undecaprenyl-diphosphatase activity"/>
    <property type="evidence" value="ECO:0007669"/>
    <property type="project" value="UniProtKB-UniRule"/>
</dbReference>
<comment type="miscellaneous">
    <text evidence="14">Bacitracin is thought to be involved in the inhibition of peptidoglycan synthesis by sequestering undecaprenyl diphosphate, thereby reducing the pool of lipid carrier available.</text>
</comment>